<evidence type="ECO:0000313" key="5">
    <source>
        <dbReference type="EMBL" id="GGM77217.1"/>
    </source>
</evidence>
<keyword evidence="2" id="KW-0813">Transport</keyword>
<keyword evidence="3" id="KW-0732">Signal</keyword>
<dbReference type="Pfam" id="PF00496">
    <property type="entry name" value="SBP_bac_5"/>
    <property type="match status" value="1"/>
</dbReference>
<dbReference type="Proteomes" id="UP000632195">
    <property type="component" value="Unassembled WGS sequence"/>
</dbReference>
<gene>
    <name evidence="5" type="ORF">GCM10007108_14180</name>
</gene>
<reference evidence="5" key="2">
    <citation type="submission" date="2022-09" db="EMBL/GenBank/DDBJ databases">
        <authorList>
            <person name="Sun Q."/>
            <person name="Ohkuma M."/>
        </authorList>
    </citation>
    <scope>NUCLEOTIDE SEQUENCE</scope>
    <source>
        <strain evidence="5">JCM 13583</strain>
    </source>
</reference>
<dbReference type="Gene3D" id="3.10.105.10">
    <property type="entry name" value="Dipeptide-binding Protein, Domain 3"/>
    <property type="match status" value="1"/>
</dbReference>
<evidence type="ECO:0000313" key="6">
    <source>
        <dbReference type="Proteomes" id="UP000632195"/>
    </source>
</evidence>
<evidence type="ECO:0000256" key="1">
    <source>
        <dbReference type="ARBA" id="ARBA00005695"/>
    </source>
</evidence>
<evidence type="ECO:0000256" key="3">
    <source>
        <dbReference type="ARBA" id="ARBA00022729"/>
    </source>
</evidence>
<keyword evidence="6" id="KW-1185">Reference proteome</keyword>
<dbReference type="InterPro" id="IPR000914">
    <property type="entry name" value="SBP_5_dom"/>
</dbReference>
<dbReference type="InterPro" id="IPR039424">
    <property type="entry name" value="SBP_5"/>
</dbReference>
<dbReference type="GO" id="GO:0015833">
    <property type="term" value="P:peptide transport"/>
    <property type="evidence" value="ECO:0007669"/>
    <property type="project" value="TreeGrafter"/>
</dbReference>
<reference evidence="5" key="1">
    <citation type="journal article" date="2014" name="Int. J. Syst. Evol. Microbiol.">
        <title>Complete genome sequence of Corynebacterium casei LMG S-19264T (=DSM 44701T), isolated from a smear-ripened cheese.</title>
        <authorList>
            <consortium name="US DOE Joint Genome Institute (JGI-PGF)"/>
            <person name="Walter F."/>
            <person name="Albersmeier A."/>
            <person name="Kalinowski J."/>
            <person name="Ruckert C."/>
        </authorList>
    </citation>
    <scope>NUCLEOTIDE SEQUENCE</scope>
    <source>
        <strain evidence="5">JCM 13583</strain>
    </source>
</reference>
<evidence type="ECO:0000256" key="2">
    <source>
        <dbReference type="ARBA" id="ARBA00022448"/>
    </source>
</evidence>
<dbReference type="GO" id="GO:0042597">
    <property type="term" value="C:periplasmic space"/>
    <property type="evidence" value="ECO:0007669"/>
    <property type="project" value="UniProtKB-ARBA"/>
</dbReference>
<protein>
    <submittedName>
        <fullName evidence="5">Diguanylate phosphodiesterase</fullName>
    </submittedName>
</protein>
<evidence type="ECO:0000259" key="4">
    <source>
        <dbReference type="Pfam" id="PF00496"/>
    </source>
</evidence>
<feature type="domain" description="Solute-binding protein family 5" evidence="4">
    <location>
        <begin position="79"/>
        <end position="439"/>
    </location>
</feature>
<dbReference type="PIRSF" id="PIRSF002741">
    <property type="entry name" value="MppA"/>
    <property type="match status" value="1"/>
</dbReference>
<name>A0AA37BTG8_9ARCH</name>
<dbReference type="GO" id="GO:1904680">
    <property type="term" value="F:peptide transmembrane transporter activity"/>
    <property type="evidence" value="ECO:0007669"/>
    <property type="project" value="TreeGrafter"/>
</dbReference>
<dbReference type="GO" id="GO:0043190">
    <property type="term" value="C:ATP-binding cassette (ABC) transporter complex"/>
    <property type="evidence" value="ECO:0007669"/>
    <property type="project" value="InterPro"/>
</dbReference>
<dbReference type="InterPro" id="IPR030678">
    <property type="entry name" value="Peptide/Ni-bd"/>
</dbReference>
<dbReference type="PANTHER" id="PTHR30290">
    <property type="entry name" value="PERIPLASMIC BINDING COMPONENT OF ABC TRANSPORTER"/>
    <property type="match status" value="1"/>
</dbReference>
<dbReference type="CDD" id="cd08512">
    <property type="entry name" value="PBP2_NikA_DppA_OppA_like_7"/>
    <property type="match status" value="1"/>
</dbReference>
<dbReference type="SUPFAM" id="SSF53850">
    <property type="entry name" value="Periplasmic binding protein-like II"/>
    <property type="match status" value="1"/>
</dbReference>
<dbReference type="PANTHER" id="PTHR30290:SF9">
    <property type="entry name" value="OLIGOPEPTIDE-BINDING PROTEIN APPA"/>
    <property type="match status" value="1"/>
</dbReference>
<sequence length="522" mass="57703">MVIVIAAIGLGVTEGYLHSHSAKQQSGNTLIIASSATPTSIDPAVAFDTNSVFFDDQIYQTLIGYGTTTVNGQTVGSLTPVPELATNWTVNPNGSILFNLRQNVTFSNGDPFNATDVQFTLDRVITMSQGASFHVAQFLNESGIHVLGPYKILLVPQAPYPWFLNLFQLWVTGIVDPNYVNDHGGVQKDSVNPYMSDHAMGTGPYMLQSYSSSEIVLVANPHYWGPQPNVTKIIYEVVPSPATQETLLEKGSVNVALNIPLNQMSTLSNYTNLKVKAGPTSSEYYIGLDENVTPFNNLDVRKAIEYAVNATQLTQFSTFGYGLPIQSVIAPTIESYIPAFKNYTQNLTLAQEYLDKAGYPHGFTTTFYYTSGDPIGSSIATILQQQLARINITLKLQSVESATFNDEVGLGQWPMFYEGWVNLLATPDDGMRPLFSSLNIGIYGNYNYFNNSTVTNDLIQAGKDYNQTQRDKLYQQVQDILAQQAVEVPLFNLENVIPMTTNVHDLYIYPTFDIFVYQVKMG</sequence>
<accession>A0AA37BTG8</accession>
<dbReference type="Gene3D" id="3.40.190.10">
    <property type="entry name" value="Periplasmic binding protein-like II"/>
    <property type="match status" value="1"/>
</dbReference>
<organism evidence="5 6">
    <name type="scientific">Thermogymnomonas acidicola</name>
    <dbReference type="NCBI Taxonomy" id="399579"/>
    <lineage>
        <taxon>Archaea</taxon>
        <taxon>Methanobacteriati</taxon>
        <taxon>Thermoplasmatota</taxon>
        <taxon>Thermoplasmata</taxon>
        <taxon>Thermoplasmatales</taxon>
        <taxon>Thermogymnomonas</taxon>
    </lineage>
</organism>
<proteinExistence type="inferred from homology"/>
<comment type="caution">
    <text evidence="5">The sequence shown here is derived from an EMBL/GenBank/DDBJ whole genome shotgun (WGS) entry which is preliminary data.</text>
</comment>
<dbReference type="AlphaFoldDB" id="A0AA37BTG8"/>
<comment type="similarity">
    <text evidence="1">Belongs to the bacterial solute-binding protein 5 family.</text>
</comment>
<dbReference type="EMBL" id="BMNY01000002">
    <property type="protein sequence ID" value="GGM77217.1"/>
    <property type="molecule type" value="Genomic_DNA"/>
</dbReference>